<dbReference type="NCBIfam" id="NF004733">
    <property type="entry name" value="PRK06074.1-5"/>
    <property type="match status" value="1"/>
</dbReference>
<comment type="subcellular location">
    <subcellularLocation>
        <location evidence="3">Cell membrane</location>
        <topology evidence="3">Peripheral membrane protein</topology>
        <orientation evidence="3">Cytoplasmic side</orientation>
    </subcellularLocation>
</comment>
<dbReference type="Gene3D" id="3.30.460.80">
    <property type="entry name" value="NADH:ubiquinone oxidoreductase, 30kDa subunit"/>
    <property type="match status" value="1"/>
</dbReference>
<dbReference type="OrthoDB" id="9803286at2"/>
<accession>A0A3S2W7Q3</accession>
<comment type="subunit">
    <text evidence="3">NDH-1 is composed of 14 different subunits. Subunits NuoB, C, D, E, F, and G constitute the peripheral sector of the complex.</text>
</comment>
<comment type="catalytic activity">
    <reaction evidence="3 5">
        <text>a quinone + NADH + 5 H(+)(in) = a quinol + NAD(+) + 4 H(+)(out)</text>
        <dbReference type="Rhea" id="RHEA:57888"/>
        <dbReference type="ChEBI" id="CHEBI:15378"/>
        <dbReference type="ChEBI" id="CHEBI:24646"/>
        <dbReference type="ChEBI" id="CHEBI:57540"/>
        <dbReference type="ChEBI" id="CHEBI:57945"/>
        <dbReference type="ChEBI" id="CHEBI:132124"/>
    </reaction>
</comment>
<dbReference type="AlphaFoldDB" id="A0A3S2W7Q3"/>
<dbReference type="InterPro" id="IPR020396">
    <property type="entry name" value="NADH_UbQ_OxRdtase_CS"/>
</dbReference>
<sequence length="209" mass="24207">MDEKTEAVIELGEYLAAKFPTEIVEKTVALGELDVIVDAQSITRVAKFVRDDANCLFKLCVDVCGADYPDREKRFDVVYNLLSLKHNLRLRLKVQTDEETPVPSVSGIWPSANWFEREVWDMYGVFFTEHPDLRRILTDYGFEGHPLRKDFPLTGYVEMRYDDEQRRVVYEPVKLTQDFRKFDFLSPWEGMTPVLPGDEKATKEEGEGA</sequence>
<dbReference type="HAMAP" id="MF_01357">
    <property type="entry name" value="NDH1_NuoC"/>
    <property type="match status" value="1"/>
</dbReference>
<keyword evidence="7" id="KW-0560">Oxidoreductase</keyword>
<comment type="function">
    <text evidence="3">NDH-1 shuttles electrons from NADH, via FMN and iron-sulfur (Fe-S) centers, to quinones in the respiratory chain. The immediate electron acceptor for the enzyme in this species is believed to be ubiquinone. Couples the redox reaction to proton translocation (for every two electrons transferred, four hydrogen ions are translocated across the cytoplasmic membrane), and thus conserves the redox energy in a proton gradient.</text>
</comment>
<keyword evidence="3" id="KW-1003">Cell membrane</keyword>
<dbReference type="GO" id="GO:0050136">
    <property type="term" value="F:NADH dehydrogenase (quinone) (non-electrogenic) activity"/>
    <property type="evidence" value="ECO:0007669"/>
    <property type="project" value="UniProtKB-UniRule"/>
</dbReference>
<keyword evidence="3" id="KW-0472">Membrane</keyword>
<dbReference type="PANTHER" id="PTHR10884">
    <property type="entry name" value="NADH DEHYDROGENASE UBIQUINONE IRON-SULFUR PROTEIN 3"/>
    <property type="match status" value="1"/>
</dbReference>
<evidence type="ECO:0000313" key="8">
    <source>
        <dbReference type="Proteomes" id="UP000287447"/>
    </source>
</evidence>
<evidence type="ECO:0000256" key="3">
    <source>
        <dbReference type="HAMAP-Rule" id="MF_01357"/>
    </source>
</evidence>
<dbReference type="NCBIfam" id="NF004730">
    <property type="entry name" value="PRK06074.1-1"/>
    <property type="match status" value="1"/>
</dbReference>
<evidence type="ECO:0000313" key="7">
    <source>
        <dbReference type="EMBL" id="RVU39292.1"/>
    </source>
</evidence>
<dbReference type="PANTHER" id="PTHR10884:SF14">
    <property type="entry name" value="NADH DEHYDROGENASE [UBIQUINONE] IRON-SULFUR PROTEIN 3, MITOCHONDRIAL"/>
    <property type="match status" value="1"/>
</dbReference>
<dbReference type="GO" id="GO:0005886">
    <property type="term" value="C:plasma membrane"/>
    <property type="evidence" value="ECO:0007669"/>
    <property type="project" value="UniProtKB-SubCell"/>
</dbReference>
<comment type="similarity">
    <text evidence="1 3 4">Belongs to the complex I 30 kDa subunit family.</text>
</comment>
<dbReference type="PROSITE" id="PS00542">
    <property type="entry name" value="COMPLEX1_30K"/>
    <property type="match status" value="1"/>
</dbReference>
<dbReference type="GO" id="GO:0048038">
    <property type="term" value="F:quinone binding"/>
    <property type="evidence" value="ECO:0007669"/>
    <property type="project" value="UniProtKB-KW"/>
</dbReference>
<comment type="caution">
    <text evidence="7">The sequence shown here is derived from an EMBL/GenBank/DDBJ whole genome shotgun (WGS) entry which is preliminary data.</text>
</comment>
<dbReference type="EMBL" id="SADE01000001">
    <property type="protein sequence ID" value="RVU39292.1"/>
    <property type="molecule type" value="Genomic_DNA"/>
</dbReference>
<keyword evidence="8" id="KW-1185">Reference proteome</keyword>
<dbReference type="GO" id="GO:0008137">
    <property type="term" value="F:NADH dehydrogenase (ubiquinone) activity"/>
    <property type="evidence" value="ECO:0007669"/>
    <property type="project" value="InterPro"/>
</dbReference>
<evidence type="ECO:0000256" key="5">
    <source>
        <dbReference type="RuleBase" id="RU003582"/>
    </source>
</evidence>
<dbReference type="RefSeq" id="WP_127764663.1">
    <property type="nucleotide sequence ID" value="NZ_SADE01000001.1"/>
</dbReference>
<name>A0A3S2W7Q3_9PROT</name>
<protein>
    <recommendedName>
        <fullName evidence="3">NADH-quinone oxidoreductase subunit C</fullName>
        <ecNumber evidence="3">7.1.1.-</ecNumber>
    </recommendedName>
    <alternativeName>
        <fullName evidence="3">NADH dehydrogenase I subunit C</fullName>
    </alternativeName>
    <alternativeName>
        <fullName evidence="3">NDH-1 subunit C</fullName>
    </alternativeName>
</protein>
<evidence type="ECO:0000256" key="4">
    <source>
        <dbReference type="RuleBase" id="RU003456"/>
    </source>
</evidence>
<dbReference type="EC" id="7.1.1.-" evidence="3"/>
<keyword evidence="3 5" id="KW-0874">Quinone</keyword>
<dbReference type="SUPFAM" id="SSF143243">
    <property type="entry name" value="Nqo5-like"/>
    <property type="match status" value="1"/>
</dbReference>
<dbReference type="Pfam" id="PF00329">
    <property type="entry name" value="Complex1_30kDa"/>
    <property type="match status" value="1"/>
</dbReference>
<dbReference type="InterPro" id="IPR001268">
    <property type="entry name" value="NADH_UbQ_OxRdtase_30kDa_su"/>
</dbReference>
<evidence type="ECO:0000256" key="1">
    <source>
        <dbReference type="ARBA" id="ARBA00007569"/>
    </source>
</evidence>
<keyword evidence="3 4" id="KW-0520">NAD</keyword>
<organism evidence="7 8">
    <name type="scientific">Hwanghaeella grinnelliae</name>
    <dbReference type="NCBI Taxonomy" id="2500179"/>
    <lineage>
        <taxon>Bacteria</taxon>
        <taxon>Pseudomonadati</taxon>
        <taxon>Pseudomonadota</taxon>
        <taxon>Alphaproteobacteria</taxon>
        <taxon>Rhodospirillales</taxon>
        <taxon>Rhodospirillaceae</taxon>
        <taxon>Hwanghaeella</taxon>
    </lineage>
</organism>
<dbReference type="InterPro" id="IPR037232">
    <property type="entry name" value="NADH_quin_OxRdtase_su_C/D-like"/>
</dbReference>
<proteinExistence type="inferred from homology"/>
<reference evidence="8" key="1">
    <citation type="submission" date="2019-01" db="EMBL/GenBank/DDBJ databases">
        <title>Gri0909 isolated from a small marine red alga.</title>
        <authorList>
            <person name="Kim J."/>
            <person name="Jeong S.E."/>
            <person name="Jeon C.O."/>
        </authorList>
    </citation>
    <scope>NUCLEOTIDE SEQUENCE [LARGE SCALE GENOMIC DNA]</scope>
    <source>
        <strain evidence="8">Gri0909</strain>
    </source>
</reference>
<keyword evidence="2 3" id="KW-0813">Transport</keyword>
<evidence type="ECO:0000256" key="2">
    <source>
        <dbReference type="ARBA" id="ARBA00022448"/>
    </source>
</evidence>
<keyword evidence="3 4" id="KW-1278">Translocase</keyword>
<dbReference type="NCBIfam" id="TIGR01961">
    <property type="entry name" value="NuoC_fam"/>
    <property type="match status" value="1"/>
</dbReference>
<evidence type="ECO:0000259" key="6">
    <source>
        <dbReference type="Pfam" id="PF00329"/>
    </source>
</evidence>
<dbReference type="InterPro" id="IPR010218">
    <property type="entry name" value="NADH_DH_suC"/>
</dbReference>
<gene>
    <name evidence="3" type="primary">nuoC</name>
    <name evidence="7" type="ORF">EOI86_08645</name>
</gene>
<dbReference type="Proteomes" id="UP000287447">
    <property type="component" value="Unassembled WGS sequence"/>
</dbReference>
<feature type="domain" description="NADH:ubiquinone oxidoreductase 30kDa subunit" evidence="6">
    <location>
        <begin position="36"/>
        <end position="156"/>
    </location>
</feature>
<keyword evidence="3" id="KW-0830">Ubiquinone</keyword>